<evidence type="ECO:0000313" key="2">
    <source>
        <dbReference type="Proteomes" id="UP000679950"/>
    </source>
</evidence>
<accession>A0ABQ4KEE7</accession>
<organism evidence="1 2">
    <name type="scientific">Lederbergia ruris</name>
    <dbReference type="NCBI Taxonomy" id="217495"/>
    <lineage>
        <taxon>Bacteria</taxon>
        <taxon>Bacillati</taxon>
        <taxon>Bacillota</taxon>
        <taxon>Bacilli</taxon>
        <taxon>Bacillales</taxon>
        <taxon>Bacillaceae</taxon>
        <taxon>Lederbergia</taxon>
    </lineage>
</organism>
<dbReference type="RefSeq" id="WP_212965488.1">
    <property type="nucleotide sequence ID" value="NZ_BORB01000003.1"/>
</dbReference>
<proteinExistence type="predicted"/>
<sequence>MNRRILSKQIKGWIREIMETVQLPMPIKQRSTGVNMSYNFLDNLISFNPTRLIHSHKEMCQSIPFRSFVQTLTLHELGHSLDRDALFASIPKSYHIYQIKKAHPYSERRKNMELFQWDLEEHEMNYVFEETAWLNARTLNQIYQIVDWPIMEEVEWNSLLTYTAQYNRDLLIYHKLKVAIVEPIAI</sequence>
<dbReference type="Proteomes" id="UP000679950">
    <property type="component" value="Unassembled WGS sequence"/>
</dbReference>
<dbReference type="EMBL" id="BORB01000003">
    <property type="protein sequence ID" value="GIN56344.1"/>
    <property type="molecule type" value="Genomic_DNA"/>
</dbReference>
<evidence type="ECO:0008006" key="3">
    <source>
        <dbReference type="Google" id="ProtNLM"/>
    </source>
</evidence>
<evidence type="ECO:0000313" key="1">
    <source>
        <dbReference type="EMBL" id="GIN56344.1"/>
    </source>
</evidence>
<comment type="caution">
    <text evidence="1">The sequence shown here is derived from an EMBL/GenBank/DDBJ whole genome shotgun (WGS) entry which is preliminary data.</text>
</comment>
<reference evidence="1 2" key="1">
    <citation type="submission" date="2021-03" db="EMBL/GenBank/DDBJ databases">
        <title>Antimicrobial resistance genes in bacteria isolated from Japanese honey, and their potential for conferring macrolide and lincosamide resistance in the American foulbrood pathogen Paenibacillus larvae.</title>
        <authorList>
            <person name="Okamoto M."/>
            <person name="Kumagai M."/>
            <person name="Kanamori H."/>
            <person name="Takamatsu D."/>
        </authorList>
    </citation>
    <scope>NUCLEOTIDE SEQUENCE [LARGE SCALE GENOMIC DNA]</scope>
    <source>
        <strain evidence="1 2">J8TS2</strain>
    </source>
</reference>
<name>A0ABQ4KEE7_9BACI</name>
<protein>
    <recommendedName>
        <fullName evidence="3">Integrase</fullName>
    </recommendedName>
</protein>
<gene>
    <name evidence="1" type="ORF">J8TS2_06630</name>
</gene>
<keyword evidence="2" id="KW-1185">Reference proteome</keyword>